<accession>A0A2N8KW01</accession>
<dbReference type="Proteomes" id="UP000235916">
    <property type="component" value="Unassembled WGS sequence"/>
</dbReference>
<dbReference type="InterPro" id="IPR010836">
    <property type="entry name" value="SapC"/>
</dbReference>
<evidence type="ECO:0000313" key="2">
    <source>
        <dbReference type="Proteomes" id="UP000235916"/>
    </source>
</evidence>
<keyword evidence="2" id="KW-1185">Reference proteome</keyword>
<dbReference type="OrthoDB" id="8888710at2"/>
<organism evidence="1 2">
    <name type="scientific">Kinneretia aquatilis</name>
    <dbReference type="NCBI Taxonomy" id="2070761"/>
    <lineage>
        <taxon>Bacteria</taxon>
        <taxon>Pseudomonadati</taxon>
        <taxon>Pseudomonadota</taxon>
        <taxon>Betaproteobacteria</taxon>
        <taxon>Burkholderiales</taxon>
        <taxon>Sphaerotilaceae</taxon>
        <taxon>Roseateles</taxon>
    </lineage>
</organism>
<comment type="caution">
    <text evidence="1">The sequence shown here is derived from an EMBL/GenBank/DDBJ whole genome shotgun (WGS) entry which is preliminary data.</text>
</comment>
<sequence length="238" mass="26361">MRPVLLDNVNHADLRLQTRLDASWGDAANAVPTVPAEFRQIQAHFPIVFQESGANAAARFQPVALLGLFEPHNRFLGPQGWRAGHLPWALERQPFLVGRDGEEWVVHVDLDSPRLSREAGEPLFLPQGGQSVVLERRLSVLQALHQGMLELPDFIDALLRHRLLEPMNLDVEQPDGQLRRMSGYFVIDEDRLAGLSGAAVAELHEAGHWLPIAMALASLSHLPALILAEQAQGVRLHA</sequence>
<evidence type="ECO:0000313" key="1">
    <source>
        <dbReference type="EMBL" id="PND37620.1"/>
    </source>
</evidence>
<dbReference type="EMBL" id="POSP01000003">
    <property type="protein sequence ID" value="PND37620.1"/>
    <property type="molecule type" value="Genomic_DNA"/>
</dbReference>
<gene>
    <name evidence="1" type="ORF">C1O66_08835</name>
</gene>
<dbReference type="AlphaFoldDB" id="A0A2N8KW01"/>
<reference evidence="1 2" key="1">
    <citation type="submission" date="2018-01" db="EMBL/GenBank/DDBJ databases">
        <title>Draft genome sequence of Paucibacter aquatile CR182 isolated from freshwater of the Nakdong River.</title>
        <authorList>
            <person name="Choi A."/>
            <person name="Chung E.J."/>
        </authorList>
    </citation>
    <scope>NUCLEOTIDE SEQUENCE [LARGE SCALE GENOMIC DNA]</scope>
    <source>
        <strain evidence="1 2">CR182</strain>
    </source>
</reference>
<proteinExistence type="predicted"/>
<protein>
    <submittedName>
        <fullName evidence="1">Peptidase</fullName>
    </submittedName>
</protein>
<dbReference type="Pfam" id="PF07277">
    <property type="entry name" value="SapC"/>
    <property type="match status" value="1"/>
</dbReference>
<dbReference type="RefSeq" id="WP_102767538.1">
    <property type="nucleotide sequence ID" value="NZ_POSP01000003.1"/>
</dbReference>
<name>A0A2N8KW01_9BURK</name>